<evidence type="ECO:0000256" key="3">
    <source>
        <dbReference type="ARBA" id="ARBA00022741"/>
    </source>
</evidence>
<dbReference type="PROSITE" id="PS50893">
    <property type="entry name" value="ABC_TRANSPORTER_2"/>
    <property type="match status" value="1"/>
</dbReference>
<dbReference type="PANTHER" id="PTHR42781:SF4">
    <property type="entry name" value="SPERMIDINE_PUTRESCINE IMPORT ATP-BINDING PROTEIN POTA"/>
    <property type="match status" value="1"/>
</dbReference>
<evidence type="ECO:0000313" key="6">
    <source>
        <dbReference type="EMBL" id="SFO69091.1"/>
    </source>
</evidence>
<evidence type="ECO:0000256" key="2">
    <source>
        <dbReference type="ARBA" id="ARBA00022448"/>
    </source>
</evidence>
<dbReference type="GO" id="GO:0015697">
    <property type="term" value="P:quaternary ammonium group transport"/>
    <property type="evidence" value="ECO:0007669"/>
    <property type="project" value="UniProtKB-ARBA"/>
</dbReference>
<feature type="domain" description="ABC transporter" evidence="5">
    <location>
        <begin position="4"/>
        <end position="238"/>
    </location>
</feature>
<dbReference type="Gene3D" id="3.40.50.300">
    <property type="entry name" value="P-loop containing nucleotide triphosphate hydrolases"/>
    <property type="match status" value="1"/>
</dbReference>
<dbReference type="InterPro" id="IPR003439">
    <property type="entry name" value="ABC_transporter-like_ATP-bd"/>
</dbReference>
<keyword evidence="3" id="KW-0547">Nucleotide-binding</keyword>
<sequence>MGAIEITGIHKSFGKTEVLRDISLSIKSGEFVAVLGPSGCGKTTLLRTLAGFEKLDKGEIHVDGRCLSGRDIHLSPEERGIGVVFQNYALWPHMSVEQNVSYSLKVKGMSRTERTQRTKDVLELVGLDRLANRRPADLSGGQRQRVALARCLAMQAGVVLLDEPLANLDVHLRATLEEEFSRFHQRSGATMFYITHDQSEALALADRVAVMDKGRIAQFATPSKLYLEPSNEMVAGFIGEGKLMDVSNLTPSDDGMAHANLFGKPIRLRCASSASARSQARISFHPSDLSLATAKEEGIPATVKRLTYRGDHLRAEVAPVPAPDVSLTLNVAPPFSIEQGQHVSIALNDGWVLPDPQFA</sequence>
<dbReference type="AlphaFoldDB" id="A0A1I5J9P6"/>
<comment type="similarity">
    <text evidence="1">Belongs to the ABC transporter superfamily.</text>
</comment>
<dbReference type="EMBL" id="FOVR01000011">
    <property type="protein sequence ID" value="SFO69091.1"/>
    <property type="molecule type" value="Genomic_DNA"/>
</dbReference>
<keyword evidence="7" id="KW-1185">Reference proteome</keyword>
<dbReference type="InterPro" id="IPR003593">
    <property type="entry name" value="AAA+_ATPase"/>
</dbReference>
<dbReference type="Proteomes" id="UP000199236">
    <property type="component" value="Unassembled WGS sequence"/>
</dbReference>
<keyword evidence="2" id="KW-0813">Transport</keyword>
<dbReference type="SUPFAM" id="SSF52540">
    <property type="entry name" value="P-loop containing nucleoside triphosphate hydrolases"/>
    <property type="match status" value="1"/>
</dbReference>
<evidence type="ECO:0000256" key="4">
    <source>
        <dbReference type="ARBA" id="ARBA00022840"/>
    </source>
</evidence>
<name>A0A1I5J9P6_9HYPH</name>
<dbReference type="FunFam" id="3.40.50.300:FF:000425">
    <property type="entry name" value="Probable ABC transporter, ATP-binding subunit"/>
    <property type="match status" value="1"/>
</dbReference>
<dbReference type="GO" id="GO:0005524">
    <property type="term" value="F:ATP binding"/>
    <property type="evidence" value="ECO:0007669"/>
    <property type="project" value="UniProtKB-KW"/>
</dbReference>
<dbReference type="OrthoDB" id="9802264at2"/>
<keyword evidence="4 6" id="KW-0067">ATP-binding</keyword>
<reference evidence="6 7" key="1">
    <citation type="submission" date="2016-10" db="EMBL/GenBank/DDBJ databases">
        <authorList>
            <person name="de Groot N.N."/>
        </authorList>
    </citation>
    <scope>NUCLEOTIDE SEQUENCE [LARGE SCALE GENOMIC DNA]</scope>
    <source>
        <strain evidence="6 7">CGMCC 1.9157</strain>
    </source>
</reference>
<dbReference type="GO" id="GO:0016887">
    <property type="term" value="F:ATP hydrolysis activity"/>
    <property type="evidence" value="ECO:0007669"/>
    <property type="project" value="InterPro"/>
</dbReference>
<evidence type="ECO:0000313" key="7">
    <source>
        <dbReference type="Proteomes" id="UP000199236"/>
    </source>
</evidence>
<dbReference type="RefSeq" id="WP_090074476.1">
    <property type="nucleotide sequence ID" value="NZ_FOVR01000011.1"/>
</dbReference>
<dbReference type="InterPro" id="IPR027417">
    <property type="entry name" value="P-loop_NTPase"/>
</dbReference>
<dbReference type="InterPro" id="IPR017871">
    <property type="entry name" value="ABC_transporter-like_CS"/>
</dbReference>
<dbReference type="SMART" id="SM00382">
    <property type="entry name" value="AAA"/>
    <property type="match status" value="1"/>
</dbReference>
<evidence type="ECO:0000259" key="5">
    <source>
        <dbReference type="PROSITE" id="PS50893"/>
    </source>
</evidence>
<proteinExistence type="inferred from homology"/>
<gene>
    <name evidence="6" type="ORF">SAMN04488056_11117</name>
</gene>
<organism evidence="6 7">
    <name type="scientific">Cohaesibacter marisflavi</name>
    <dbReference type="NCBI Taxonomy" id="655353"/>
    <lineage>
        <taxon>Bacteria</taxon>
        <taxon>Pseudomonadati</taxon>
        <taxon>Pseudomonadota</taxon>
        <taxon>Alphaproteobacteria</taxon>
        <taxon>Hyphomicrobiales</taxon>
        <taxon>Cohaesibacteraceae</taxon>
    </lineage>
</organism>
<evidence type="ECO:0000256" key="1">
    <source>
        <dbReference type="ARBA" id="ARBA00005417"/>
    </source>
</evidence>
<dbReference type="PROSITE" id="PS00211">
    <property type="entry name" value="ABC_TRANSPORTER_1"/>
    <property type="match status" value="1"/>
</dbReference>
<protein>
    <submittedName>
        <fullName evidence="6">Iron(III) transport system ATP-binding protein</fullName>
    </submittedName>
</protein>
<dbReference type="STRING" id="655353.SAMN04488056_11117"/>
<dbReference type="InterPro" id="IPR050093">
    <property type="entry name" value="ABC_SmlMolc_Importer"/>
</dbReference>
<accession>A0A1I5J9P6</accession>
<dbReference type="Pfam" id="PF00005">
    <property type="entry name" value="ABC_tran"/>
    <property type="match status" value="1"/>
</dbReference>
<dbReference type="PANTHER" id="PTHR42781">
    <property type="entry name" value="SPERMIDINE/PUTRESCINE IMPORT ATP-BINDING PROTEIN POTA"/>
    <property type="match status" value="1"/>
</dbReference>